<evidence type="ECO:0000259" key="7">
    <source>
        <dbReference type="PROSITE" id="PS50885"/>
    </source>
</evidence>
<gene>
    <name evidence="8" type="ORF">BGC07_03145</name>
</gene>
<dbReference type="PROSITE" id="PS50192">
    <property type="entry name" value="T_SNARE"/>
    <property type="match status" value="1"/>
</dbReference>
<feature type="domain" description="T-SNARE coiled-coil homology" evidence="6">
    <location>
        <begin position="227"/>
        <end position="289"/>
    </location>
</feature>
<dbReference type="SUPFAM" id="SSF58104">
    <property type="entry name" value="Methyl-accepting chemotaxis protein (MCP) signaling domain"/>
    <property type="match status" value="1"/>
</dbReference>
<dbReference type="InterPro" id="IPR000727">
    <property type="entry name" value="T_SNARE_dom"/>
</dbReference>
<dbReference type="Gene3D" id="1.10.287.950">
    <property type="entry name" value="Methyl-accepting chemotaxis protein"/>
    <property type="match status" value="1"/>
</dbReference>
<evidence type="ECO:0000256" key="4">
    <source>
        <dbReference type="PROSITE-ProRule" id="PRU00284"/>
    </source>
</evidence>
<accession>A0ABX2ZZV2</accession>
<evidence type="ECO:0008006" key="10">
    <source>
        <dbReference type="Google" id="ProtNLM"/>
    </source>
</evidence>
<dbReference type="InterPro" id="IPR051310">
    <property type="entry name" value="MCP_chemotaxis"/>
</dbReference>
<dbReference type="InterPro" id="IPR003660">
    <property type="entry name" value="HAMP_dom"/>
</dbReference>
<name>A0ABX2ZZV2_9GAMM</name>
<dbReference type="InterPro" id="IPR004089">
    <property type="entry name" value="MCPsignal_dom"/>
</dbReference>
<reference evidence="8 9" key="1">
    <citation type="submission" date="2016-08" db="EMBL/GenBank/DDBJ databases">
        <title>Draft genome sequence of Candidatus Piscirickettsia litoralis, from seawater.</title>
        <authorList>
            <person name="Wan X."/>
            <person name="Lee A.J."/>
            <person name="Hou S."/>
            <person name="Donachie S.P."/>
        </authorList>
    </citation>
    <scope>NUCLEOTIDE SEQUENCE [LARGE SCALE GENOMIC DNA]</scope>
    <source>
        <strain evidence="8 9">Y2</strain>
    </source>
</reference>
<evidence type="ECO:0000256" key="1">
    <source>
        <dbReference type="ARBA" id="ARBA00022500"/>
    </source>
</evidence>
<dbReference type="PANTHER" id="PTHR43531">
    <property type="entry name" value="PROTEIN ICFG"/>
    <property type="match status" value="1"/>
</dbReference>
<dbReference type="Proteomes" id="UP000094329">
    <property type="component" value="Unassembled WGS sequence"/>
</dbReference>
<evidence type="ECO:0000256" key="2">
    <source>
        <dbReference type="ARBA" id="ARBA00023224"/>
    </source>
</evidence>
<evidence type="ECO:0000256" key="3">
    <source>
        <dbReference type="ARBA" id="ARBA00029447"/>
    </source>
</evidence>
<proteinExistence type="inferred from homology"/>
<dbReference type="SMART" id="SM00283">
    <property type="entry name" value="MA"/>
    <property type="match status" value="1"/>
</dbReference>
<evidence type="ECO:0000313" key="9">
    <source>
        <dbReference type="Proteomes" id="UP000094329"/>
    </source>
</evidence>
<dbReference type="Pfam" id="PF00015">
    <property type="entry name" value="MCPsignal"/>
    <property type="match status" value="1"/>
</dbReference>
<dbReference type="PRINTS" id="PR00260">
    <property type="entry name" value="CHEMTRNSDUCR"/>
</dbReference>
<feature type="domain" description="Methyl-accepting transducer" evidence="5">
    <location>
        <begin position="68"/>
        <end position="297"/>
    </location>
</feature>
<evidence type="ECO:0000259" key="6">
    <source>
        <dbReference type="PROSITE" id="PS50192"/>
    </source>
</evidence>
<dbReference type="Pfam" id="PF18947">
    <property type="entry name" value="HAMP_2"/>
    <property type="match status" value="1"/>
</dbReference>
<sequence length="314" mass="33571">MLANGINQIISTTKGISNDANRVLAALAKGKLNETIEKDYNGEFKRLKESANTTISQLQETVTGIKDDSGIVTSKAQDLAKNNAELNKSAQNQASTLEEIRISLENINGAVKENAGKLSEAASLSDQANNKASTGNELAKRTVAAMDEINQSSQKVQEITAVINDIAFQTNLLALNAAVEAARAGEQGRGFAVVASEVRTLSERSSNSAKEIQDLVDEAMVHVNNGQKMVNSSSEALEEITESVQSITQLVQELATSGNQQAVGINEIQEAVSDISQLTQDNAQKVSSQNEASMEISKRLGDMNIAISFFDIKN</sequence>
<dbReference type="PROSITE" id="PS50111">
    <property type="entry name" value="CHEMOTAXIS_TRANSDUC_2"/>
    <property type="match status" value="1"/>
</dbReference>
<keyword evidence="9" id="KW-1185">Reference proteome</keyword>
<protein>
    <recommendedName>
        <fullName evidence="10">Chemotaxis protein</fullName>
    </recommendedName>
</protein>
<comment type="caution">
    <text evidence="8">The sequence shown here is derived from an EMBL/GenBank/DDBJ whole genome shotgun (WGS) entry which is preliminary data.</text>
</comment>
<dbReference type="PROSITE" id="PS50885">
    <property type="entry name" value="HAMP"/>
    <property type="match status" value="1"/>
</dbReference>
<dbReference type="EMBL" id="MDTU01000001">
    <property type="protein sequence ID" value="ODN42124.1"/>
    <property type="molecule type" value="Genomic_DNA"/>
</dbReference>
<dbReference type="InterPro" id="IPR004090">
    <property type="entry name" value="Chemotax_Me-accpt_rcpt"/>
</dbReference>
<dbReference type="PANTHER" id="PTHR43531:SF11">
    <property type="entry name" value="METHYL-ACCEPTING CHEMOTAXIS PROTEIN 3"/>
    <property type="match status" value="1"/>
</dbReference>
<feature type="domain" description="HAMP" evidence="7">
    <location>
        <begin position="18"/>
        <end position="63"/>
    </location>
</feature>
<comment type="similarity">
    <text evidence="3">Belongs to the methyl-accepting chemotaxis (MCP) protein family.</text>
</comment>
<keyword evidence="1" id="KW-0145">Chemotaxis</keyword>
<evidence type="ECO:0000259" key="5">
    <source>
        <dbReference type="PROSITE" id="PS50111"/>
    </source>
</evidence>
<keyword evidence="2 4" id="KW-0807">Transducer</keyword>
<organism evidence="8 9">
    <name type="scientific">Piscirickettsia litoralis</name>
    <dbReference type="NCBI Taxonomy" id="1891921"/>
    <lineage>
        <taxon>Bacteria</taxon>
        <taxon>Pseudomonadati</taxon>
        <taxon>Pseudomonadota</taxon>
        <taxon>Gammaproteobacteria</taxon>
        <taxon>Thiotrichales</taxon>
        <taxon>Piscirickettsiaceae</taxon>
        <taxon>Piscirickettsia</taxon>
    </lineage>
</organism>
<evidence type="ECO:0000313" key="8">
    <source>
        <dbReference type="EMBL" id="ODN42124.1"/>
    </source>
</evidence>